<accession>A0ABX8Z949</accession>
<dbReference type="PANTHER" id="PTHR30451">
    <property type="entry name" value="OUTER MEMBRANE USHER PROTEIN"/>
    <property type="match status" value="1"/>
</dbReference>
<evidence type="ECO:0000256" key="1">
    <source>
        <dbReference type="SAM" id="SignalP"/>
    </source>
</evidence>
<feature type="signal peptide" evidence="1">
    <location>
        <begin position="1"/>
        <end position="19"/>
    </location>
</feature>
<dbReference type="InterPro" id="IPR000015">
    <property type="entry name" value="Fimb_usher"/>
</dbReference>
<evidence type="ECO:0000313" key="2">
    <source>
        <dbReference type="EMBL" id="QZA77849.1"/>
    </source>
</evidence>
<dbReference type="Proteomes" id="UP000825679">
    <property type="component" value="Chromosome"/>
</dbReference>
<keyword evidence="3" id="KW-1185">Reference proteome</keyword>
<proteinExistence type="predicted"/>
<organism evidence="2 3">
    <name type="scientific">Deefgea tanakiae</name>
    <dbReference type="NCBI Taxonomy" id="2865840"/>
    <lineage>
        <taxon>Bacteria</taxon>
        <taxon>Pseudomonadati</taxon>
        <taxon>Pseudomonadota</taxon>
        <taxon>Betaproteobacteria</taxon>
        <taxon>Neisseriales</taxon>
        <taxon>Chitinibacteraceae</taxon>
        <taxon>Deefgea</taxon>
    </lineage>
</organism>
<dbReference type="Gene3D" id="2.60.40.3110">
    <property type="match status" value="1"/>
</dbReference>
<gene>
    <name evidence="2" type="ORF">K4H28_16545</name>
</gene>
<sequence length="762" mass="83922">MLKLILLIMASLSCSIALAAENLFLKLSVNGVPQGDVPAIYDQGGYWLKENTIQEAGINTPKGEQQVLAGEAFFRVDRLIGIESEIDTATLSLSLTASASEFGERQISLNNSRNQLYPEPAPFSGYLNYQITVFNQVDGNDLDYQLNPTLNLNQGPWNFRSAHFYSTQNNQHQWTRLKTTLDYDRPDQMLRASAGDITPSMGALGFSQNMAGLSVSRAFNMQPNFMSSPSFSTQAAVTQPSTAEIYLNGQRVSTQSLQPGIYNFGNLNLVSGLQNIEILIRDAAGNTQRINVPHYFDDSLLKAGLTDFNYSAGVERENASFDRYNGFTYSIYQRAGITDWFTLGAQASGNQERNSGGILANFGLSTYGTLASAFAWAQHEQQNTGDAQLVQYRYLNQSLSLSATARRQDKNFFKNNSVITAPDWSANIGAGWGNSQFGNISIDVGRQMGQTDALTFNRYQFAYAISPIKQLSFSAQAQLQDRHSGQTWSGFLNLAWFFDQNRSISSSARYENSEVLAGMSFGQNSTTGEGWAYNFGAQQQRDGEEYTAWIQNKRQHGQIDLSAMRNQRAKSTTSNWQAAWSGALAYVGGHYALTRPISQSFAVIELPQIANVAAMHNGSEVGRTSSDGTVFIPELASYGFHQIGIEQDHIPIQYRLSTVQQELLTGNNDGRIVKFDATSITAVSGRFFLANGLPLSNQLLDVVTAQGIVQLHTALDGRFYSEALPAGLHRFDSTLCSGELYIPTSSEFITEIAPITCPAKEY</sequence>
<protein>
    <submittedName>
        <fullName evidence="2">Fimbria/pilus outer membrane usher protein</fullName>
    </submittedName>
</protein>
<keyword evidence="1" id="KW-0732">Signal</keyword>
<dbReference type="Gene3D" id="2.60.40.2610">
    <property type="entry name" value="Outer membrane usher protein FimD, plug domain"/>
    <property type="match status" value="1"/>
</dbReference>
<evidence type="ECO:0000313" key="3">
    <source>
        <dbReference type="Proteomes" id="UP000825679"/>
    </source>
</evidence>
<dbReference type="RefSeq" id="WP_221006228.1">
    <property type="nucleotide sequence ID" value="NZ_CP081150.1"/>
</dbReference>
<dbReference type="PANTHER" id="PTHR30451:SF5">
    <property type="entry name" value="SLR0019 PROTEIN"/>
    <property type="match status" value="1"/>
</dbReference>
<reference evidence="2 3" key="1">
    <citation type="submission" date="2021-08" db="EMBL/GenBank/DDBJ databases">
        <title>complete genome sequencing of Deefgea sp. D25.</title>
        <authorList>
            <person name="Bae J.-W."/>
            <person name="Gim D.-H."/>
        </authorList>
    </citation>
    <scope>NUCLEOTIDE SEQUENCE [LARGE SCALE GENOMIC DNA]</scope>
    <source>
        <strain evidence="2 3">D25</strain>
    </source>
</reference>
<dbReference type="InterPro" id="IPR042186">
    <property type="entry name" value="FimD_plug_dom"/>
</dbReference>
<name>A0ABX8Z949_9NEIS</name>
<dbReference type="Pfam" id="PF00577">
    <property type="entry name" value="Usher"/>
    <property type="match status" value="1"/>
</dbReference>
<feature type="chain" id="PRO_5047310385" evidence="1">
    <location>
        <begin position="20"/>
        <end position="762"/>
    </location>
</feature>
<dbReference type="EMBL" id="CP081150">
    <property type="protein sequence ID" value="QZA77849.1"/>
    <property type="molecule type" value="Genomic_DNA"/>
</dbReference>